<dbReference type="GO" id="GO:0016787">
    <property type="term" value="F:hydrolase activity"/>
    <property type="evidence" value="ECO:0007669"/>
    <property type="project" value="UniProtKB-KW"/>
</dbReference>
<name>A0ABQ5VVQ3_9RHOB</name>
<dbReference type="PROSITE" id="PS00893">
    <property type="entry name" value="NUDIX_BOX"/>
    <property type="match status" value="1"/>
</dbReference>
<dbReference type="PROSITE" id="PS51462">
    <property type="entry name" value="NUDIX"/>
    <property type="match status" value="1"/>
</dbReference>
<keyword evidence="5" id="KW-1185">Reference proteome</keyword>
<evidence type="ECO:0000259" key="3">
    <source>
        <dbReference type="PROSITE" id="PS51462"/>
    </source>
</evidence>
<evidence type="ECO:0000313" key="5">
    <source>
        <dbReference type="Proteomes" id="UP001156694"/>
    </source>
</evidence>
<keyword evidence="2 4" id="KW-0378">Hydrolase</keyword>
<comment type="cofactor">
    <cofactor evidence="1">
        <name>Mg(2+)</name>
        <dbReference type="ChEBI" id="CHEBI:18420"/>
    </cofactor>
</comment>
<evidence type="ECO:0000256" key="1">
    <source>
        <dbReference type="ARBA" id="ARBA00001946"/>
    </source>
</evidence>
<protein>
    <submittedName>
        <fullName evidence="4">NUDIX hydrolase</fullName>
    </submittedName>
</protein>
<dbReference type="Gene3D" id="3.90.79.10">
    <property type="entry name" value="Nucleoside Triphosphate Pyrophosphohydrolase"/>
    <property type="match status" value="1"/>
</dbReference>
<feature type="domain" description="Nudix hydrolase" evidence="3">
    <location>
        <begin position="15"/>
        <end position="143"/>
    </location>
</feature>
<reference evidence="5" key="1">
    <citation type="journal article" date="2019" name="Int. J. Syst. Evol. Microbiol.">
        <title>The Global Catalogue of Microorganisms (GCM) 10K type strain sequencing project: providing services to taxonomists for standard genome sequencing and annotation.</title>
        <authorList>
            <consortium name="The Broad Institute Genomics Platform"/>
            <consortium name="The Broad Institute Genome Sequencing Center for Infectious Disease"/>
            <person name="Wu L."/>
            <person name="Ma J."/>
        </authorList>
    </citation>
    <scope>NUCLEOTIDE SEQUENCE [LARGE SCALE GENOMIC DNA]</scope>
    <source>
        <strain evidence="5">NBRC 110140</strain>
    </source>
</reference>
<organism evidence="4 5">
    <name type="scientific">Amylibacter marinus</name>
    <dbReference type="NCBI Taxonomy" id="1475483"/>
    <lineage>
        <taxon>Bacteria</taxon>
        <taxon>Pseudomonadati</taxon>
        <taxon>Pseudomonadota</taxon>
        <taxon>Alphaproteobacteria</taxon>
        <taxon>Rhodobacterales</taxon>
        <taxon>Paracoccaceae</taxon>
        <taxon>Amylibacter</taxon>
    </lineage>
</organism>
<dbReference type="InterPro" id="IPR020084">
    <property type="entry name" value="NUDIX_hydrolase_CS"/>
</dbReference>
<evidence type="ECO:0000313" key="4">
    <source>
        <dbReference type="EMBL" id="GLQ35379.1"/>
    </source>
</evidence>
<dbReference type="InterPro" id="IPR015797">
    <property type="entry name" value="NUDIX_hydrolase-like_dom_sf"/>
</dbReference>
<sequence length="146" mass="16434">MLRFGAPKLATENYRDRPGAYGVILGELGVLLTHQISPIPEFQLPGGGIDKGEPPLQALYREIAEETGWSCQVERKLGVYCRYTFMPEYDLYARKICHIYVLRAGRSLGPPSERGHYAIWANAEAALDMIASEGDRYFLGQFLLHN</sequence>
<dbReference type="Proteomes" id="UP001156694">
    <property type="component" value="Unassembled WGS sequence"/>
</dbReference>
<gene>
    <name evidence="4" type="ORF">GCM10007939_16620</name>
</gene>
<evidence type="ECO:0000256" key="2">
    <source>
        <dbReference type="ARBA" id="ARBA00022801"/>
    </source>
</evidence>
<dbReference type="SUPFAM" id="SSF55811">
    <property type="entry name" value="Nudix"/>
    <property type="match status" value="1"/>
</dbReference>
<dbReference type="RefSeq" id="WP_284377737.1">
    <property type="nucleotide sequence ID" value="NZ_BSNN01000004.1"/>
</dbReference>
<accession>A0ABQ5VVQ3</accession>
<dbReference type="Pfam" id="PF00293">
    <property type="entry name" value="NUDIX"/>
    <property type="match status" value="1"/>
</dbReference>
<comment type="caution">
    <text evidence="4">The sequence shown here is derived from an EMBL/GenBank/DDBJ whole genome shotgun (WGS) entry which is preliminary data.</text>
</comment>
<dbReference type="InterPro" id="IPR000086">
    <property type="entry name" value="NUDIX_hydrolase_dom"/>
</dbReference>
<dbReference type="EMBL" id="BSNN01000004">
    <property type="protein sequence ID" value="GLQ35379.1"/>
    <property type="molecule type" value="Genomic_DNA"/>
</dbReference>
<proteinExistence type="predicted"/>